<accession>A0AA89C0I2</accession>
<dbReference type="SUPFAM" id="SSF52151">
    <property type="entry name" value="FabD/lysophospholipase-like"/>
    <property type="match status" value="1"/>
</dbReference>
<gene>
    <name evidence="6" type="ORF">FSP39_002246</name>
</gene>
<dbReference type="Pfam" id="PF01734">
    <property type="entry name" value="Patatin"/>
    <property type="match status" value="1"/>
</dbReference>
<dbReference type="AlphaFoldDB" id="A0AA89C0I2"/>
<keyword evidence="4" id="KW-0442">Lipid degradation</keyword>
<dbReference type="EMBL" id="VSWD01000005">
    <property type="protein sequence ID" value="KAK3101266.1"/>
    <property type="molecule type" value="Genomic_DNA"/>
</dbReference>
<protein>
    <recommendedName>
        <fullName evidence="1">triacylglycerol lipase</fullName>
        <ecNumber evidence="1">3.1.1.3</ecNumber>
    </recommendedName>
</protein>
<dbReference type="CDD" id="cd07218">
    <property type="entry name" value="Pat_iPLA2"/>
    <property type="match status" value="1"/>
</dbReference>
<feature type="short sequence motif" description="GXSXG" evidence="4">
    <location>
        <begin position="37"/>
        <end position="41"/>
    </location>
</feature>
<evidence type="ECO:0000256" key="2">
    <source>
        <dbReference type="ARBA" id="ARBA00022801"/>
    </source>
</evidence>
<dbReference type="PANTHER" id="PTHR12406:SF41">
    <property type="entry name" value="BRUMMER, ISOFORM B-RELATED"/>
    <property type="match status" value="1"/>
</dbReference>
<dbReference type="Proteomes" id="UP001186944">
    <property type="component" value="Unassembled WGS sequence"/>
</dbReference>
<dbReference type="InterPro" id="IPR002641">
    <property type="entry name" value="PNPLA_dom"/>
</dbReference>
<reference evidence="6" key="1">
    <citation type="submission" date="2019-08" db="EMBL/GenBank/DDBJ databases">
        <title>The improved chromosome-level genome for the pearl oyster Pinctada fucata martensii using PacBio sequencing and Hi-C.</title>
        <authorList>
            <person name="Zheng Z."/>
        </authorList>
    </citation>
    <scope>NUCLEOTIDE SEQUENCE</scope>
    <source>
        <strain evidence="6">ZZ-2019</strain>
        <tissue evidence="6">Adductor muscle</tissue>
    </source>
</reference>
<keyword evidence="2 4" id="KW-0378">Hydrolase</keyword>
<dbReference type="InterPro" id="IPR016035">
    <property type="entry name" value="Acyl_Trfase/lysoPLipase"/>
</dbReference>
<comment type="caution">
    <text evidence="6">The sequence shown here is derived from an EMBL/GenBank/DDBJ whole genome shotgun (WGS) entry which is preliminary data.</text>
</comment>
<proteinExistence type="predicted"/>
<dbReference type="PANTHER" id="PTHR12406">
    <property type="entry name" value="CALCIUM-INDEPENDENT PHOSPHOLIPASE A2 IPLA2 -RELATED"/>
    <property type="match status" value="1"/>
</dbReference>
<dbReference type="FunFam" id="3.40.1090.10:FF:000003">
    <property type="entry name" value="Patatin-like phospholipase domain-containing protein 2"/>
    <property type="match status" value="1"/>
</dbReference>
<keyword evidence="3 4" id="KW-0443">Lipid metabolism</keyword>
<sequence length="563" mass="63366">MNFSFAGCGFLGIYHVGVASCLKQHAPHLIENGKFLGASAGAIVSTCLLCDCCLGECTSFTLRLATKARSKSLGPLHPSFNITRILRQALHEVLPDNAHEIAAGKLFISLTRVSDRQAVLVSEFESKAELIQALLCSAHVPFYSGLIPPAYRGTRYVDGGLSDNLPILNEDTVTVSPFSGESDICPSDVSSNFEHIILANTSMQCTSQNLYRLSRALFPPHPETLSDMCKQGFDDCLKFLQRNNLISCTRHLSVRSSVMPVGDIYSHHEKVTSHLEDSCDETDSKNEEHCDDCRRKVQGALQDSLPTKVADEFQVACAHADQGLQSYIRRSPALRIASTLVASWFLPADIAYNFTIRILEYLPSLPQDVREAWSEFYGLLQRIANHIYHNKRRYTARFSCQLAITEVNYGQHVTQPKSIAASPFEPPPVEPLVRNLNIGFAVDFESKSENPIHNLKQLENMEIEDIQLETRGRDEDNPQCYNFQEIYDIDDVDVNIPSPTKLNESYGQDLSWDDYLEYKPEVETEVEELVQDILSLPHFNEESMNDYENKDALDCDSRKRENR</sequence>
<dbReference type="GO" id="GO:0055088">
    <property type="term" value="P:lipid homeostasis"/>
    <property type="evidence" value="ECO:0007669"/>
    <property type="project" value="TreeGrafter"/>
</dbReference>
<organism evidence="6 7">
    <name type="scientific">Pinctada imbricata</name>
    <name type="common">Atlantic pearl-oyster</name>
    <name type="synonym">Pinctada martensii</name>
    <dbReference type="NCBI Taxonomy" id="66713"/>
    <lineage>
        <taxon>Eukaryota</taxon>
        <taxon>Metazoa</taxon>
        <taxon>Spiralia</taxon>
        <taxon>Lophotrochozoa</taxon>
        <taxon>Mollusca</taxon>
        <taxon>Bivalvia</taxon>
        <taxon>Autobranchia</taxon>
        <taxon>Pteriomorphia</taxon>
        <taxon>Pterioida</taxon>
        <taxon>Pterioidea</taxon>
        <taxon>Pteriidae</taxon>
        <taxon>Pinctada</taxon>
    </lineage>
</organism>
<evidence type="ECO:0000256" key="1">
    <source>
        <dbReference type="ARBA" id="ARBA00013279"/>
    </source>
</evidence>
<dbReference type="InterPro" id="IPR033562">
    <property type="entry name" value="PLPL"/>
</dbReference>
<feature type="active site" description="Proton acceptor" evidence="4">
    <location>
        <position position="158"/>
    </location>
</feature>
<dbReference type="EC" id="3.1.1.3" evidence="1"/>
<feature type="short sequence motif" description="DGA/G" evidence="4">
    <location>
        <begin position="158"/>
        <end position="160"/>
    </location>
</feature>
<dbReference type="GO" id="GO:0005811">
    <property type="term" value="C:lipid droplet"/>
    <property type="evidence" value="ECO:0007669"/>
    <property type="project" value="TreeGrafter"/>
</dbReference>
<feature type="short sequence motif" description="GXGXXG" evidence="4">
    <location>
        <begin position="7"/>
        <end position="12"/>
    </location>
</feature>
<name>A0AA89C0I2_PINIB</name>
<dbReference type="GO" id="GO:0004806">
    <property type="term" value="F:triacylglycerol lipase activity"/>
    <property type="evidence" value="ECO:0007669"/>
    <property type="project" value="UniProtKB-EC"/>
</dbReference>
<feature type="active site" description="Nucleophile" evidence="4">
    <location>
        <position position="39"/>
    </location>
</feature>
<dbReference type="GO" id="GO:0019433">
    <property type="term" value="P:triglyceride catabolic process"/>
    <property type="evidence" value="ECO:0007669"/>
    <property type="project" value="TreeGrafter"/>
</dbReference>
<evidence type="ECO:0000259" key="5">
    <source>
        <dbReference type="PROSITE" id="PS51635"/>
    </source>
</evidence>
<evidence type="ECO:0000313" key="6">
    <source>
        <dbReference type="EMBL" id="KAK3101266.1"/>
    </source>
</evidence>
<keyword evidence="7" id="KW-1185">Reference proteome</keyword>
<evidence type="ECO:0000256" key="4">
    <source>
        <dbReference type="PROSITE-ProRule" id="PRU01161"/>
    </source>
</evidence>
<dbReference type="GO" id="GO:0005737">
    <property type="term" value="C:cytoplasm"/>
    <property type="evidence" value="ECO:0007669"/>
    <property type="project" value="TreeGrafter"/>
</dbReference>
<dbReference type="PROSITE" id="PS51635">
    <property type="entry name" value="PNPLA"/>
    <property type="match status" value="1"/>
</dbReference>
<feature type="domain" description="PNPLA" evidence="5">
    <location>
        <begin position="3"/>
        <end position="171"/>
    </location>
</feature>
<dbReference type="Gene3D" id="3.40.1090.10">
    <property type="entry name" value="Cytosolic phospholipase A2 catalytic domain"/>
    <property type="match status" value="2"/>
</dbReference>
<dbReference type="GO" id="GO:0016020">
    <property type="term" value="C:membrane"/>
    <property type="evidence" value="ECO:0007669"/>
    <property type="project" value="TreeGrafter"/>
</dbReference>
<evidence type="ECO:0000313" key="7">
    <source>
        <dbReference type="Proteomes" id="UP001186944"/>
    </source>
</evidence>
<evidence type="ECO:0000256" key="3">
    <source>
        <dbReference type="ARBA" id="ARBA00023098"/>
    </source>
</evidence>